<sequence length="92" mass="10431">MHELKSIILIATVGILLIARISSGASIEIQCMHDDICAVGYFNENNLRNVRGYETTNCRCPKTHKCVQSEIDSKHFKIVFRCKLRGSGRCFQ</sequence>
<name>A0A9J6BV91_POLVA</name>
<gene>
    <name evidence="2" type="ORF">PVAND_003257</name>
</gene>
<reference evidence="2" key="1">
    <citation type="submission" date="2021-03" db="EMBL/GenBank/DDBJ databases">
        <title>Chromosome level genome of the anhydrobiotic midge Polypedilum vanderplanki.</title>
        <authorList>
            <person name="Yoshida Y."/>
            <person name="Kikawada T."/>
            <person name="Gusev O."/>
        </authorList>
    </citation>
    <scope>NUCLEOTIDE SEQUENCE</scope>
    <source>
        <strain evidence="2">NIAS01</strain>
        <tissue evidence="2">Whole body or cell culture</tissue>
    </source>
</reference>
<protein>
    <submittedName>
        <fullName evidence="2">Uncharacterized protein</fullName>
    </submittedName>
</protein>
<keyword evidence="1" id="KW-0732">Signal</keyword>
<feature type="chain" id="PRO_5039925810" evidence="1">
    <location>
        <begin position="25"/>
        <end position="92"/>
    </location>
</feature>
<keyword evidence="3" id="KW-1185">Reference proteome</keyword>
<feature type="signal peptide" evidence="1">
    <location>
        <begin position="1"/>
        <end position="24"/>
    </location>
</feature>
<dbReference type="EMBL" id="JADBJN010000003">
    <property type="protein sequence ID" value="KAG5673190.1"/>
    <property type="molecule type" value="Genomic_DNA"/>
</dbReference>
<proteinExistence type="predicted"/>
<evidence type="ECO:0000313" key="3">
    <source>
        <dbReference type="Proteomes" id="UP001107558"/>
    </source>
</evidence>
<evidence type="ECO:0000256" key="1">
    <source>
        <dbReference type="SAM" id="SignalP"/>
    </source>
</evidence>
<evidence type="ECO:0000313" key="2">
    <source>
        <dbReference type="EMBL" id="KAG5673190.1"/>
    </source>
</evidence>
<accession>A0A9J6BV91</accession>
<dbReference type="Proteomes" id="UP001107558">
    <property type="component" value="Chromosome 3"/>
</dbReference>
<dbReference type="AlphaFoldDB" id="A0A9J6BV91"/>
<comment type="caution">
    <text evidence="2">The sequence shown here is derived from an EMBL/GenBank/DDBJ whole genome shotgun (WGS) entry which is preliminary data.</text>
</comment>
<organism evidence="2 3">
    <name type="scientific">Polypedilum vanderplanki</name>
    <name type="common">Sleeping chironomid midge</name>
    <dbReference type="NCBI Taxonomy" id="319348"/>
    <lineage>
        <taxon>Eukaryota</taxon>
        <taxon>Metazoa</taxon>
        <taxon>Ecdysozoa</taxon>
        <taxon>Arthropoda</taxon>
        <taxon>Hexapoda</taxon>
        <taxon>Insecta</taxon>
        <taxon>Pterygota</taxon>
        <taxon>Neoptera</taxon>
        <taxon>Endopterygota</taxon>
        <taxon>Diptera</taxon>
        <taxon>Nematocera</taxon>
        <taxon>Chironomoidea</taxon>
        <taxon>Chironomidae</taxon>
        <taxon>Chironominae</taxon>
        <taxon>Polypedilum</taxon>
        <taxon>Polypedilum</taxon>
    </lineage>
</organism>